<gene>
    <name evidence="2" type="ORF">BdWA1_000730</name>
</gene>
<name>A0AAD9UQC0_9APIC</name>
<dbReference type="EMBL" id="JALLKP010000001">
    <property type="protein sequence ID" value="KAK2197727.1"/>
    <property type="molecule type" value="Genomic_DNA"/>
</dbReference>
<protein>
    <recommendedName>
        <fullName evidence="4">Rhoptry neck protein 5</fullName>
    </recommendedName>
</protein>
<keyword evidence="3" id="KW-1185">Reference proteome</keyword>
<proteinExistence type="predicted"/>
<dbReference type="Proteomes" id="UP001214638">
    <property type="component" value="Unassembled WGS sequence"/>
</dbReference>
<feature type="region of interest" description="Disordered" evidence="1">
    <location>
        <begin position="89"/>
        <end position="161"/>
    </location>
</feature>
<reference evidence="2" key="1">
    <citation type="journal article" date="2023" name="Nat. Microbiol.">
        <title>Babesia duncani multi-omics identifies virulence factors and drug targets.</title>
        <authorList>
            <person name="Singh P."/>
            <person name="Lonardi S."/>
            <person name="Liang Q."/>
            <person name="Vydyam P."/>
            <person name="Khabirova E."/>
            <person name="Fang T."/>
            <person name="Gihaz S."/>
            <person name="Thekkiniath J."/>
            <person name="Munshi M."/>
            <person name="Abel S."/>
            <person name="Ciampossin L."/>
            <person name="Batugedara G."/>
            <person name="Gupta M."/>
            <person name="Lu X.M."/>
            <person name="Lenz T."/>
            <person name="Chakravarty S."/>
            <person name="Cornillot E."/>
            <person name="Hu Y."/>
            <person name="Ma W."/>
            <person name="Gonzalez L.M."/>
            <person name="Sanchez S."/>
            <person name="Estrada K."/>
            <person name="Sanchez-Flores A."/>
            <person name="Montero E."/>
            <person name="Harb O.S."/>
            <person name="Le Roch K.G."/>
            <person name="Mamoun C.B."/>
        </authorList>
    </citation>
    <scope>NUCLEOTIDE SEQUENCE</scope>
    <source>
        <strain evidence="2">WA1</strain>
    </source>
</reference>
<evidence type="ECO:0000313" key="2">
    <source>
        <dbReference type="EMBL" id="KAK2197727.1"/>
    </source>
</evidence>
<accession>A0AAD9UQC0</accession>
<dbReference type="RefSeq" id="XP_067804569.1">
    <property type="nucleotide sequence ID" value="XM_067945778.1"/>
</dbReference>
<organism evidence="2 3">
    <name type="scientific">Babesia duncani</name>
    <dbReference type="NCBI Taxonomy" id="323732"/>
    <lineage>
        <taxon>Eukaryota</taxon>
        <taxon>Sar</taxon>
        <taxon>Alveolata</taxon>
        <taxon>Apicomplexa</taxon>
        <taxon>Aconoidasida</taxon>
        <taxon>Piroplasmida</taxon>
        <taxon>Babesiidae</taxon>
        <taxon>Babesia</taxon>
    </lineage>
</organism>
<dbReference type="GeneID" id="94335028"/>
<evidence type="ECO:0008006" key="4">
    <source>
        <dbReference type="Google" id="ProtNLM"/>
    </source>
</evidence>
<evidence type="ECO:0000313" key="3">
    <source>
        <dbReference type="Proteomes" id="UP001214638"/>
    </source>
</evidence>
<comment type="caution">
    <text evidence="2">The sequence shown here is derived from an EMBL/GenBank/DDBJ whole genome shotgun (WGS) entry which is preliminary data.</text>
</comment>
<evidence type="ECO:0000256" key="1">
    <source>
        <dbReference type="SAM" id="MobiDB-lite"/>
    </source>
</evidence>
<sequence>MNSCGVLNVFHGAKYGGSHSLKYSNASYSENNEEERNKKWTFSRKGHSNRCMSLTMLISFICYLYTIDMTFALQTSRTINPVKHGNPLYTIPEESTDPSTDSLPSEFHASPPSSPVSLKPPEGLQNIVRPNTNDTNVPESFSSTFMNPENPSQDDISKQDKPRQFTAAELVKGTGKNVTEDGIDVDDLHADENTKLSSLTLNVDQDWLRKENQAKNIEHRLTNFGGYNFNRTSHTMEPVPKAPIKLGGIIQTLVDKESEMRRRSKQRVLIEHDLRMYVTKETADIVAILTNKDIHRLRKQHPLVAERILEVLKALTALNMLSSKERNMAATFNKQWYTRANISEKKRLLDNIKKSIGDPTLYAMKAKEPNKKNEEEIRIYNKLLDYHTDYTCQRIVRGNQFAERIFRQYDENSGLFIAPFYMDVVPALGSAWLNSMFDRYYKQTDTIRPDELAKGMPQLIGRFMLMVEQGTVFLINPEVQASLHTLAVVISRIMNGVSEPKTFLGKKGYYGFMNMCDIKCAKGILVNYRGKNPQDKLIHNKQREILKLVSMYLRDDLFKIDTAVQKTLVQIMYRTTKDPKFRESKKRTRLELKSEILKNKEGHSFVQIPSVFKSFMNRFLSGYRQMGKKVNNKGGSADIKPYNVFKSPNKITASLDDGLISMVELMTDVINSDSNEHGINLYYLALNVWVQVQGYHEAIHGFESQKSKANTQSKTLGALFRFLNMNLPSHLSHLPKLYLPVVSLVMQLLFFLQNNIEGYERNMLKSIMGLFKGLKRLNLRLTAGPKDFQQLFEYLEPHVIYNKSKYSGAMGVMETLVSEFKETFMAKPAIPAPVVQLISTFVGLWVKGKAEVLDLASRDIDRVRKIFLLNYMSNSKGVVDVATRIIQTHCKAMGKHLHFGCIKGKNSTQCKPVMVGINTASLRSKLQLLDATFEDPLDIIRVASDLARRCISQRGQGNVKRQKAAFNIKNIKKFGLKKIVTQKAEFAHAIDRTLLHSEFAHRWHCYHAQKKMVNEMLKSLGKATSEDAAKGMIKGIFAKHQYIEITMASLTNNSGHKLVCPFMEGSPDDIRDAARDRIVKYVTRKMTTFKRLMAGARAIFNTMSNKPNVIPSQPVEEFTENLVGCVLVGTRTFDGMAYHGGFVPMQKIKYPKDAVLKPGDGRLVYDGQHFTSELDALHDSAGVVAITMENKNGTMRRIYHVASGIKYDELEFGLQSSNFIIKAHVLLTANALVEMGHDIGNLVWCGYQEGWVLESALHEILGIVDVPVFNGKYWLLSRELTIGDVVGEKAGTENAKRSVKDIRVVLRDSSGKNMSSKGQKIGDATKFIQGGSSDACFTFDSGYGRLTPGAITDLIRSATFDPSNNALVLDLEATQEELDDSLFITREDDGPQFSFPSE</sequence>
<feature type="compositionally biased region" description="Polar residues" evidence="1">
    <location>
        <begin position="128"/>
        <end position="154"/>
    </location>
</feature>
<dbReference type="KEGG" id="bdw:94335028"/>